<dbReference type="InterPro" id="IPR000014">
    <property type="entry name" value="PAS"/>
</dbReference>
<proteinExistence type="predicted"/>
<keyword evidence="2" id="KW-0288">FMN</keyword>
<dbReference type="InterPro" id="IPR035965">
    <property type="entry name" value="PAS-like_dom_sf"/>
</dbReference>
<dbReference type="CDD" id="cd00130">
    <property type="entry name" value="PAS"/>
    <property type="match status" value="1"/>
</dbReference>
<reference evidence="5 6" key="1">
    <citation type="submission" date="2018-03" db="EMBL/GenBank/DDBJ databases">
        <title>Cereibacter changlensis.</title>
        <authorList>
            <person name="Meyer T.E."/>
            <person name="Miller S."/>
            <person name="Lodha T."/>
            <person name="Gandham S."/>
            <person name="Chintalapati S."/>
            <person name="Chintalapati V.R."/>
        </authorList>
    </citation>
    <scope>NUCLEOTIDE SEQUENCE [LARGE SCALE GENOMIC DNA]</scope>
    <source>
        <strain evidence="5 6">JA139</strain>
    </source>
</reference>
<organism evidence="5 6">
    <name type="scientific">Cereibacter changlensis JA139</name>
    <dbReference type="NCBI Taxonomy" id="1188249"/>
    <lineage>
        <taxon>Bacteria</taxon>
        <taxon>Pseudomonadati</taxon>
        <taxon>Pseudomonadota</taxon>
        <taxon>Alphaproteobacteria</taxon>
        <taxon>Rhodobacterales</taxon>
        <taxon>Paracoccaceae</taxon>
        <taxon>Cereibacter</taxon>
    </lineage>
</organism>
<dbReference type="Proteomes" id="UP000241010">
    <property type="component" value="Unassembled WGS sequence"/>
</dbReference>
<dbReference type="GO" id="GO:0016301">
    <property type="term" value="F:kinase activity"/>
    <property type="evidence" value="ECO:0007669"/>
    <property type="project" value="UniProtKB-KW"/>
</dbReference>
<dbReference type="PANTHER" id="PTHR47429:SF2">
    <property type="entry name" value="PROTEIN TWIN LOV 1"/>
    <property type="match status" value="1"/>
</dbReference>
<dbReference type="Pfam" id="PF13426">
    <property type="entry name" value="PAS_9"/>
    <property type="match status" value="1"/>
</dbReference>
<feature type="domain" description="PAS" evidence="4">
    <location>
        <begin position="5"/>
        <end position="78"/>
    </location>
</feature>
<dbReference type="AlphaFoldDB" id="A0A2T4JSB4"/>
<keyword evidence="1" id="KW-0285">Flavoprotein</keyword>
<evidence type="ECO:0000256" key="2">
    <source>
        <dbReference type="ARBA" id="ARBA00022643"/>
    </source>
</evidence>
<evidence type="ECO:0000256" key="1">
    <source>
        <dbReference type="ARBA" id="ARBA00022630"/>
    </source>
</evidence>
<sequence length="174" mass="19854">MDRRQFEKIRSVFDRSGIALTLSDMTQPDQPLVLANPKFLSMTGYPEAEILGRNCRFLQRDGDNREERAEIRQAMAAGREAQAVLRNVRRDGSAFNNLLFLHPIGPADAPTHYLGSQFILRAAWGAEPQAMTHLDTLLNDLTRIGVQAERLQMAQRRHLAEATAMLIRTWERKR</sequence>
<accession>A0A2T4JSB4</accession>
<dbReference type="OrthoDB" id="489241at2"/>
<dbReference type="EMBL" id="PZKG01000082">
    <property type="protein sequence ID" value="PTE20798.1"/>
    <property type="molecule type" value="Genomic_DNA"/>
</dbReference>
<name>A0A2T4JSB4_9RHOB</name>
<keyword evidence="6" id="KW-1185">Reference proteome</keyword>
<evidence type="ECO:0000313" key="5">
    <source>
        <dbReference type="EMBL" id="PTE20798.1"/>
    </source>
</evidence>
<evidence type="ECO:0000313" key="6">
    <source>
        <dbReference type="Proteomes" id="UP000241010"/>
    </source>
</evidence>
<dbReference type="NCBIfam" id="TIGR00229">
    <property type="entry name" value="sensory_box"/>
    <property type="match status" value="1"/>
</dbReference>
<dbReference type="SUPFAM" id="SSF55785">
    <property type="entry name" value="PYP-like sensor domain (PAS domain)"/>
    <property type="match status" value="1"/>
</dbReference>
<keyword evidence="5" id="KW-0808">Transferase</keyword>
<protein>
    <submittedName>
        <fullName evidence="5">Histidine kinase</fullName>
    </submittedName>
</protein>
<keyword evidence="5" id="KW-0418">Kinase</keyword>
<dbReference type="RefSeq" id="WP_107664821.1">
    <property type="nucleotide sequence ID" value="NZ_PZKG01000082.1"/>
</dbReference>
<dbReference type="SMART" id="SM00091">
    <property type="entry name" value="PAS"/>
    <property type="match status" value="1"/>
</dbReference>
<gene>
    <name evidence="5" type="ORF">C5F48_15620</name>
</gene>
<evidence type="ECO:0000256" key="3">
    <source>
        <dbReference type="ARBA" id="ARBA00022991"/>
    </source>
</evidence>
<dbReference type="PANTHER" id="PTHR47429">
    <property type="entry name" value="PROTEIN TWIN LOV 1"/>
    <property type="match status" value="1"/>
</dbReference>
<keyword evidence="3" id="KW-0157">Chromophore</keyword>
<comment type="caution">
    <text evidence="5">The sequence shown here is derived from an EMBL/GenBank/DDBJ whole genome shotgun (WGS) entry which is preliminary data.</text>
</comment>
<dbReference type="PROSITE" id="PS50112">
    <property type="entry name" value="PAS"/>
    <property type="match status" value="1"/>
</dbReference>
<dbReference type="Gene3D" id="3.30.450.20">
    <property type="entry name" value="PAS domain"/>
    <property type="match status" value="1"/>
</dbReference>
<evidence type="ECO:0000259" key="4">
    <source>
        <dbReference type="PROSITE" id="PS50112"/>
    </source>
</evidence>